<evidence type="ECO:0000256" key="1">
    <source>
        <dbReference type="SAM" id="MobiDB-lite"/>
    </source>
</evidence>
<dbReference type="EMBL" id="CADEBD010000175">
    <property type="protein sequence ID" value="CAB3224742.1"/>
    <property type="molecule type" value="Genomic_DNA"/>
</dbReference>
<dbReference type="Proteomes" id="UP000494256">
    <property type="component" value="Unassembled WGS sequence"/>
</dbReference>
<feature type="compositionally biased region" description="Polar residues" evidence="1">
    <location>
        <begin position="71"/>
        <end position="96"/>
    </location>
</feature>
<comment type="caution">
    <text evidence="2">The sequence shown here is derived from an EMBL/GenBank/DDBJ whole genome shotgun (WGS) entry which is preliminary data.</text>
</comment>
<evidence type="ECO:0000313" key="2">
    <source>
        <dbReference type="EMBL" id="CAB3224742.1"/>
    </source>
</evidence>
<feature type="region of interest" description="Disordered" evidence="1">
    <location>
        <begin position="28"/>
        <end position="96"/>
    </location>
</feature>
<reference evidence="2 3" key="1">
    <citation type="submission" date="2020-04" db="EMBL/GenBank/DDBJ databases">
        <authorList>
            <person name="Wallbank WR R."/>
            <person name="Pardo Diaz C."/>
            <person name="Kozak K."/>
            <person name="Martin S."/>
            <person name="Jiggins C."/>
            <person name="Moest M."/>
            <person name="Warren A I."/>
            <person name="Byers J.R.P. K."/>
            <person name="Montejo-Kovacevich G."/>
            <person name="Yen C E."/>
        </authorList>
    </citation>
    <scope>NUCLEOTIDE SEQUENCE [LARGE SCALE GENOMIC DNA]</scope>
</reference>
<dbReference type="OrthoDB" id="8120989at2759"/>
<evidence type="ECO:0000313" key="3">
    <source>
        <dbReference type="Proteomes" id="UP000494256"/>
    </source>
</evidence>
<organism evidence="2 3">
    <name type="scientific">Arctia plantaginis</name>
    <name type="common">Wood tiger moth</name>
    <name type="synonym">Phalaena plantaginis</name>
    <dbReference type="NCBI Taxonomy" id="874455"/>
    <lineage>
        <taxon>Eukaryota</taxon>
        <taxon>Metazoa</taxon>
        <taxon>Ecdysozoa</taxon>
        <taxon>Arthropoda</taxon>
        <taxon>Hexapoda</taxon>
        <taxon>Insecta</taxon>
        <taxon>Pterygota</taxon>
        <taxon>Neoptera</taxon>
        <taxon>Endopterygota</taxon>
        <taxon>Lepidoptera</taxon>
        <taxon>Glossata</taxon>
        <taxon>Ditrysia</taxon>
        <taxon>Noctuoidea</taxon>
        <taxon>Erebidae</taxon>
        <taxon>Arctiinae</taxon>
        <taxon>Arctia</taxon>
    </lineage>
</organism>
<accession>A0A8S0YWS8</accession>
<sequence>MTCFSFYRSLRNNTLTFPTTDGLSLGEGRCLLDRKGGPETPISRRNRMQEPSSEPHPKTICILHPFPNRTPAASTPSQSEGSAANVTVRETTRSCQ</sequence>
<name>A0A8S0YWS8_ARCPL</name>
<proteinExistence type="predicted"/>
<protein>
    <submittedName>
        <fullName evidence="2">Uncharacterized protein</fullName>
    </submittedName>
</protein>
<gene>
    <name evidence="2" type="ORF">APLA_LOCUS2001</name>
</gene>
<dbReference type="AlphaFoldDB" id="A0A8S0YWS8"/>